<keyword evidence="3 8" id="KW-0963">Cytoplasm</keyword>
<keyword evidence="6 8" id="KW-0057">Aromatic amino acid biosynthesis</keyword>
<comment type="function">
    <text evidence="8">Catalyzes the transfer of the enolpyruvyl moiety of phosphoenolpyruvate (PEP) to the 5-hydroxyl of shikimate-3-phosphate (S3P) to produce enolpyruvyl shikimate-3-phosphate and inorganic phosphate.</text>
</comment>
<evidence type="ECO:0000256" key="3">
    <source>
        <dbReference type="ARBA" id="ARBA00022490"/>
    </source>
</evidence>
<dbReference type="InterPro" id="IPR023193">
    <property type="entry name" value="EPSP_synthase_CS"/>
</dbReference>
<dbReference type="InterPro" id="IPR013792">
    <property type="entry name" value="RNA3'P_cycl/enolpyr_Trfase_a/b"/>
</dbReference>
<protein>
    <recommendedName>
        <fullName evidence="8">3-phosphoshikimate 1-carboxyvinyltransferase</fullName>
        <ecNumber evidence="8">2.5.1.19</ecNumber>
    </recommendedName>
    <alternativeName>
        <fullName evidence="8">5-enolpyruvylshikimate-3-phosphate synthase</fullName>
        <shortName evidence="8">EPSP synthase</shortName>
        <shortName evidence="8">EPSPS</shortName>
    </alternativeName>
</protein>
<dbReference type="GO" id="GO:0005737">
    <property type="term" value="C:cytoplasm"/>
    <property type="evidence" value="ECO:0007669"/>
    <property type="project" value="UniProtKB-SubCell"/>
</dbReference>
<dbReference type="PROSITE" id="PS00885">
    <property type="entry name" value="EPSP_SYNTHASE_2"/>
    <property type="match status" value="1"/>
</dbReference>
<evidence type="ECO:0000256" key="6">
    <source>
        <dbReference type="ARBA" id="ARBA00023141"/>
    </source>
</evidence>
<dbReference type="GO" id="GO:0009073">
    <property type="term" value="P:aromatic amino acid family biosynthetic process"/>
    <property type="evidence" value="ECO:0007669"/>
    <property type="project" value="UniProtKB-KW"/>
</dbReference>
<feature type="binding site" evidence="8">
    <location>
        <position position="346"/>
    </location>
    <ligand>
        <name>3-phosphoshikimate</name>
        <dbReference type="ChEBI" id="CHEBI:145989"/>
    </ligand>
</feature>
<feature type="domain" description="Enolpyruvate transferase" evidence="10">
    <location>
        <begin position="44"/>
        <end position="454"/>
    </location>
</feature>
<dbReference type="CDD" id="cd01556">
    <property type="entry name" value="EPSP_synthase"/>
    <property type="match status" value="1"/>
</dbReference>
<dbReference type="PANTHER" id="PTHR21090:SF5">
    <property type="entry name" value="PENTAFUNCTIONAL AROM POLYPEPTIDE"/>
    <property type="match status" value="1"/>
</dbReference>
<evidence type="ECO:0000256" key="4">
    <source>
        <dbReference type="ARBA" id="ARBA00022605"/>
    </source>
</evidence>
<reference evidence="11" key="1">
    <citation type="submission" date="2020-07" db="EMBL/GenBank/DDBJ databases">
        <title>Huge and variable diversity of episymbiotic CPR bacteria and DPANN archaea in groundwater ecosystems.</title>
        <authorList>
            <person name="He C.Y."/>
            <person name="Keren R."/>
            <person name="Whittaker M."/>
            <person name="Farag I.F."/>
            <person name="Doudna J."/>
            <person name="Cate J.H.D."/>
            <person name="Banfield J.F."/>
        </authorList>
    </citation>
    <scope>NUCLEOTIDE SEQUENCE</scope>
    <source>
        <strain evidence="11">NC_groundwater_17_Pr7_B-0.1um_64_12</strain>
    </source>
</reference>
<feature type="binding site" evidence="8">
    <location>
        <position position="198"/>
    </location>
    <ligand>
        <name>3-phosphoshikimate</name>
        <dbReference type="ChEBI" id="CHEBI:145989"/>
    </ligand>
</feature>
<dbReference type="PIRSF" id="PIRSF000505">
    <property type="entry name" value="EPSPS"/>
    <property type="match status" value="1"/>
</dbReference>
<dbReference type="SUPFAM" id="SSF55205">
    <property type="entry name" value="EPT/RTPC-like"/>
    <property type="match status" value="1"/>
</dbReference>
<feature type="region of interest" description="Disordered" evidence="9">
    <location>
        <begin position="1"/>
        <end position="25"/>
    </location>
</feature>
<feature type="binding site" evidence="8">
    <location>
        <position position="373"/>
    </location>
    <ligand>
        <name>3-phosphoshikimate</name>
        <dbReference type="ChEBI" id="CHEBI:145989"/>
    </ligand>
</feature>
<feature type="binding site" evidence="8">
    <location>
        <position position="127"/>
    </location>
    <ligand>
        <name>phosphoenolpyruvate</name>
        <dbReference type="ChEBI" id="CHEBI:58702"/>
    </ligand>
</feature>
<feature type="binding site" evidence="8">
    <location>
        <position position="377"/>
    </location>
    <ligand>
        <name>phosphoenolpyruvate</name>
        <dbReference type="ChEBI" id="CHEBI:58702"/>
    </ligand>
</feature>
<feature type="binding site" evidence="8">
    <location>
        <position position="155"/>
    </location>
    <ligand>
        <name>phosphoenolpyruvate</name>
        <dbReference type="ChEBI" id="CHEBI:58702"/>
    </ligand>
</feature>
<dbReference type="InterPro" id="IPR036968">
    <property type="entry name" value="Enolpyruvate_Tfrase_sf"/>
</dbReference>
<evidence type="ECO:0000256" key="7">
    <source>
        <dbReference type="ARBA" id="ARBA00044633"/>
    </source>
</evidence>
<feature type="active site" description="Proton acceptor" evidence="8">
    <location>
        <position position="346"/>
    </location>
</feature>
<dbReference type="Proteomes" id="UP000727962">
    <property type="component" value="Unassembled WGS sequence"/>
</dbReference>
<dbReference type="FunFam" id="3.65.10.10:FF:000005">
    <property type="entry name" value="3-phosphoshikimate 1-carboxyvinyltransferase"/>
    <property type="match status" value="1"/>
</dbReference>
<dbReference type="InterPro" id="IPR006264">
    <property type="entry name" value="EPSP_synthase"/>
</dbReference>
<dbReference type="AlphaFoldDB" id="A0A931LTA5"/>
<keyword evidence="4 8" id="KW-0028">Amino-acid biosynthesis</keyword>
<accession>A0A931LTA5</accession>
<comment type="caution">
    <text evidence="11">The sequence shown here is derived from an EMBL/GenBank/DDBJ whole genome shotgun (WGS) entry which is preliminary data.</text>
</comment>
<feature type="binding site" evidence="8">
    <location>
        <position position="196"/>
    </location>
    <ligand>
        <name>3-phosphoshikimate</name>
        <dbReference type="ChEBI" id="CHEBI:145989"/>
    </ligand>
</feature>
<feature type="binding site" evidence="8">
    <location>
        <position position="419"/>
    </location>
    <ligand>
        <name>phosphoenolpyruvate</name>
        <dbReference type="ChEBI" id="CHEBI:58702"/>
    </ligand>
</feature>
<comment type="subcellular location">
    <subcellularLocation>
        <location evidence="8">Cytoplasm</location>
    </subcellularLocation>
</comment>
<evidence type="ECO:0000259" key="10">
    <source>
        <dbReference type="Pfam" id="PF00275"/>
    </source>
</evidence>
<keyword evidence="5 8" id="KW-0808">Transferase</keyword>
<evidence type="ECO:0000256" key="8">
    <source>
        <dbReference type="HAMAP-Rule" id="MF_00210"/>
    </source>
</evidence>
<name>A0A931LTA5_FIMGI</name>
<comment type="catalytic activity">
    <reaction evidence="7">
        <text>3-phosphoshikimate + phosphoenolpyruvate = 5-O-(1-carboxyvinyl)-3-phosphoshikimate + phosphate</text>
        <dbReference type="Rhea" id="RHEA:21256"/>
        <dbReference type="ChEBI" id="CHEBI:43474"/>
        <dbReference type="ChEBI" id="CHEBI:57701"/>
        <dbReference type="ChEBI" id="CHEBI:58702"/>
        <dbReference type="ChEBI" id="CHEBI:145989"/>
        <dbReference type="EC" id="2.5.1.19"/>
    </reaction>
    <physiologicalReaction direction="left-to-right" evidence="7">
        <dbReference type="Rhea" id="RHEA:21257"/>
    </physiologicalReaction>
</comment>
<evidence type="ECO:0000256" key="1">
    <source>
        <dbReference type="ARBA" id="ARBA00004811"/>
    </source>
</evidence>
<dbReference type="Gene3D" id="3.65.10.10">
    <property type="entry name" value="Enolpyruvate transferase domain"/>
    <property type="match status" value="2"/>
</dbReference>
<proteinExistence type="inferred from homology"/>
<dbReference type="NCBIfam" id="TIGR01356">
    <property type="entry name" value="aroA"/>
    <property type="match status" value="1"/>
</dbReference>
<feature type="binding site" evidence="8">
    <location>
        <position position="198"/>
    </location>
    <ligand>
        <name>phosphoenolpyruvate</name>
        <dbReference type="ChEBI" id="CHEBI:58702"/>
    </ligand>
</feature>
<dbReference type="PANTHER" id="PTHR21090">
    <property type="entry name" value="AROM/DEHYDROQUINATE SYNTHASE"/>
    <property type="match status" value="1"/>
</dbReference>
<comment type="caution">
    <text evidence="8">Lacks conserved residue(s) required for the propagation of feature annotation.</text>
</comment>
<dbReference type="PROSITE" id="PS00104">
    <property type="entry name" value="EPSP_SYNTHASE_1"/>
    <property type="match status" value="1"/>
</dbReference>
<dbReference type="GO" id="GO:0003866">
    <property type="term" value="F:3-phosphoshikimate 1-carboxyvinyltransferase activity"/>
    <property type="evidence" value="ECO:0007669"/>
    <property type="project" value="UniProtKB-UniRule"/>
</dbReference>
<dbReference type="Pfam" id="PF00275">
    <property type="entry name" value="EPSP_synthase"/>
    <property type="match status" value="1"/>
</dbReference>
<comment type="pathway">
    <text evidence="1 8">Metabolic intermediate biosynthesis; chorismate biosynthesis; chorismate from D-erythrose 4-phosphate and phosphoenolpyruvate: step 6/7.</text>
</comment>
<sequence length="460" mass="48465">MKRTKPCARATSPNTAKSRSGCGRSSRAWRASKLGSVEFRISRAARIEGSLRPPSDKSITHRAYLFGSIASGPCVVRQPLEAEDCESTLACLARLGLTCERSAGEVRLIPATAWRAPEGDLECGNSGTTMRLLAGLVAARPIQAVMTGDASLSRRPMGRIAEPLRQMGALVVGDQPPLWIRGGGLKGIRYASPVASAQVKSCVLLAGLDAEGETWVSEPSPSRDHTERMLRACGVPVLASAADGVGVRGGSKIGAFEIRVPGDLSSAAFWLVAASLVPNSVLTLPEVGVNPTRSGVLDVLSRAGGSVEEAEIRAELGEPVANLKVRTAPSLSAFHIGADEVPRLIDEIPVLAVLATQCEGTSEIREAAELRTKESDRIAAMAAGLRAMGAEVETFEDGMAIQGPVPLRGTRLDCKGDHRIAMALAVAGLVADGETCIDGWECVRTSYPDFERDLRSIAVL</sequence>
<evidence type="ECO:0000256" key="9">
    <source>
        <dbReference type="SAM" id="MobiDB-lite"/>
    </source>
</evidence>
<dbReference type="EC" id="2.5.1.19" evidence="8"/>
<feature type="binding site" evidence="8">
    <location>
        <position position="62"/>
    </location>
    <ligand>
        <name>3-phosphoshikimate</name>
        <dbReference type="ChEBI" id="CHEBI:145989"/>
    </ligand>
</feature>
<feature type="binding site" evidence="8">
    <location>
        <position position="57"/>
    </location>
    <ligand>
        <name>phosphoenolpyruvate</name>
        <dbReference type="ChEBI" id="CHEBI:58702"/>
    </ligand>
</feature>
<comment type="subunit">
    <text evidence="8">Monomer.</text>
</comment>
<organism evidence="11 12">
    <name type="scientific">Fimbriimonas ginsengisoli</name>
    <dbReference type="NCBI Taxonomy" id="1005039"/>
    <lineage>
        <taxon>Bacteria</taxon>
        <taxon>Bacillati</taxon>
        <taxon>Armatimonadota</taxon>
        <taxon>Fimbriimonadia</taxon>
        <taxon>Fimbriimonadales</taxon>
        <taxon>Fimbriimonadaceae</taxon>
        <taxon>Fimbriimonas</taxon>
    </lineage>
</organism>
<dbReference type="GO" id="GO:0009423">
    <property type="term" value="P:chorismate biosynthetic process"/>
    <property type="evidence" value="ECO:0007669"/>
    <property type="project" value="UniProtKB-UniRule"/>
</dbReference>
<comment type="similarity">
    <text evidence="2 8">Belongs to the EPSP synthase family.</text>
</comment>
<feature type="binding site" evidence="8">
    <location>
        <position position="57"/>
    </location>
    <ligand>
        <name>3-phosphoshikimate</name>
        <dbReference type="ChEBI" id="CHEBI:145989"/>
    </ligand>
</feature>
<gene>
    <name evidence="8 11" type="primary">aroA</name>
    <name evidence="11" type="ORF">HYR64_01590</name>
</gene>
<evidence type="ECO:0000313" key="12">
    <source>
        <dbReference type="Proteomes" id="UP000727962"/>
    </source>
</evidence>
<evidence type="ECO:0000256" key="5">
    <source>
        <dbReference type="ARBA" id="ARBA00022679"/>
    </source>
</evidence>
<evidence type="ECO:0000256" key="2">
    <source>
        <dbReference type="ARBA" id="ARBA00009948"/>
    </source>
</evidence>
<dbReference type="InterPro" id="IPR001986">
    <property type="entry name" value="Enolpyruvate_Tfrase_dom"/>
</dbReference>
<dbReference type="EMBL" id="JACOSL010000009">
    <property type="protein sequence ID" value="MBI1755784.1"/>
    <property type="molecule type" value="Genomic_DNA"/>
</dbReference>
<evidence type="ECO:0000313" key="11">
    <source>
        <dbReference type="EMBL" id="MBI1755784.1"/>
    </source>
</evidence>
<feature type="binding site" evidence="8">
    <location>
        <position position="58"/>
    </location>
    <ligand>
        <name>3-phosphoshikimate</name>
        <dbReference type="ChEBI" id="CHEBI:145989"/>
    </ligand>
</feature>
<dbReference type="GO" id="GO:0008652">
    <property type="term" value="P:amino acid biosynthetic process"/>
    <property type="evidence" value="ECO:0007669"/>
    <property type="project" value="UniProtKB-KW"/>
</dbReference>
<dbReference type="HAMAP" id="MF_00210">
    <property type="entry name" value="EPSP_synth"/>
    <property type="match status" value="1"/>
</dbReference>